<keyword evidence="9" id="KW-0804">Transcription</keyword>
<feature type="domain" description="THAP-type" evidence="14">
    <location>
        <begin position="1"/>
        <end position="94"/>
    </location>
</feature>
<evidence type="ECO:0000256" key="4">
    <source>
        <dbReference type="ARBA" id="ARBA00022771"/>
    </source>
</evidence>
<dbReference type="PANTHER" id="PTHR46600">
    <property type="entry name" value="THAP DOMAIN-CONTAINING"/>
    <property type="match status" value="1"/>
</dbReference>
<evidence type="ECO:0000256" key="13">
    <source>
        <dbReference type="SAM" id="MobiDB-lite"/>
    </source>
</evidence>
<dbReference type="Proteomes" id="UP000198287">
    <property type="component" value="Unassembled WGS sequence"/>
</dbReference>
<keyword evidence="10" id="KW-0539">Nucleus</keyword>
<evidence type="ECO:0000256" key="10">
    <source>
        <dbReference type="ARBA" id="ARBA00023242"/>
    </source>
</evidence>
<dbReference type="OMA" id="NDTQDIN"/>
<dbReference type="OrthoDB" id="7312725at2759"/>
<comment type="subcellular location">
    <subcellularLocation>
        <location evidence="1">Nucleus</location>
        <location evidence="1">Nucleoplasm</location>
    </subcellularLocation>
</comment>
<keyword evidence="5" id="KW-0862">Zinc</keyword>
<dbReference type="EMBL" id="LNIX01000001">
    <property type="protein sequence ID" value="OXA63294.1"/>
    <property type="molecule type" value="Genomic_DNA"/>
</dbReference>
<keyword evidence="3" id="KW-0479">Metal-binding</keyword>
<evidence type="ECO:0000256" key="5">
    <source>
        <dbReference type="ARBA" id="ARBA00022833"/>
    </source>
</evidence>
<reference evidence="15 16" key="1">
    <citation type="submission" date="2015-12" db="EMBL/GenBank/DDBJ databases">
        <title>The genome of Folsomia candida.</title>
        <authorList>
            <person name="Faddeeva A."/>
            <person name="Derks M.F."/>
            <person name="Anvar Y."/>
            <person name="Smit S."/>
            <person name="Van Straalen N."/>
            <person name="Roelofs D."/>
        </authorList>
    </citation>
    <scope>NUCLEOTIDE SEQUENCE [LARGE SCALE GENOMIC DNA]</scope>
    <source>
        <strain evidence="15 16">VU population</strain>
        <tissue evidence="15">Whole body</tissue>
    </source>
</reference>
<evidence type="ECO:0000256" key="9">
    <source>
        <dbReference type="ARBA" id="ARBA00023163"/>
    </source>
</evidence>
<keyword evidence="16" id="KW-1185">Reference proteome</keyword>
<evidence type="ECO:0000256" key="6">
    <source>
        <dbReference type="ARBA" id="ARBA00023015"/>
    </source>
</evidence>
<dbReference type="SUPFAM" id="SSF57716">
    <property type="entry name" value="Glucocorticoid receptor-like (DNA-binding domain)"/>
    <property type="match status" value="1"/>
</dbReference>
<evidence type="ECO:0000256" key="12">
    <source>
        <dbReference type="PROSITE-ProRule" id="PRU00309"/>
    </source>
</evidence>
<evidence type="ECO:0000256" key="1">
    <source>
        <dbReference type="ARBA" id="ARBA00004642"/>
    </source>
</evidence>
<dbReference type="GO" id="GO:0008270">
    <property type="term" value="F:zinc ion binding"/>
    <property type="evidence" value="ECO:0007669"/>
    <property type="project" value="UniProtKB-KW"/>
</dbReference>
<accession>A0A226F1J6</accession>
<protein>
    <submittedName>
        <fullName evidence="15">THAP domain-containing protein 1</fullName>
    </submittedName>
</protein>
<dbReference type="Pfam" id="PF05485">
    <property type="entry name" value="THAP"/>
    <property type="match status" value="1"/>
</dbReference>
<comment type="similarity">
    <text evidence="2">Belongs to the THAP1 family.</text>
</comment>
<proteinExistence type="inferred from homology"/>
<keyword evidence="7" id="KW-0175">Coiled coil</keyword>
<dbReference type="AlphaFoldDB" id="A0A226F1J6"/>
<evidence type="ECO:0000256" key="3">
    <source>
        <dbReference type="ARBA" id="ARBA00022723"/>
    </source>
</evidence>
<evidence type="ECO:0000256" key="8">
    <source>
        <dbReference type="ARBA" id="ARBA00023125"/>
    </source>
</evidence>
<evidence type="ECO:0000313" key="16">
    <source>
        <dbReference type="Proteomes" id="UP000198287"/>
    </source>
</evidence>
<evidence type="ECO:0000256" key="2">
    <source>
        <dbReference type="ARBA" id="ARBA00006177"/>
    </source>
</evidence>
<comment type="caution">
    <text evidence="15">The sequence shown here is derived from an EMBL/GenBank/DDBJ whole genome shotgun (WGS) entry which is preliminary data.</text>
</comment>
<evidence type="ECO:0000259" key="14">
    <source>
        <dbReference type="PROSITE" id="PS50950"/>
    </source>
</evidence>
<sequence>MVQRCCVPLCDTKVGQVDVKGAKVRFHRIPLTPDKFLKWRQQITNHGHYTPELTVNSRICSKHFLREDYIVDDEQKPGTAGNHVLAKDAVPTIFKWTDEANATLSRAIPFIKKSELQNTLNGLSAAAGPKNQGVQCSGSAVHSLEVKKLKHELDRKNVVIRRLLDELDDHQVRSSSGSNNKGKSIGETQDSVKRKDEGTSVVVQTKEELHTSLPYLSKQTKSETFSIAHSPEMPTLTPSAFTPTMLPGHAVIKANTISRSSNTTVANFVTISTQTNNDTQDINCSGEESQPNNVVQRVSVIKRAGSSCSTRSRDILMPPKKRKLNYLYL</sequence>
<dbReference type="SMART" id="SM00692">
    <property type="entry name" value="DM3"/>
    <property type="match status" value="1"/>
</dbReference>
<dbReference type="SMART" id="SM00980">
    <property type="entry name" value="THAP"/>
    <property type="match status" value="1"/>
</dbReference>
<keyword evidence="11" id="KW-0131">Cell cycle</keyword>
<name>A0A226F1J6_FOLCA</name>
<evidence type="ECO:0000313" key="15">
    <source>
        <dbReference type="EMBL" id="OXA63294.1"/>
    </source>
</evidence>
<gene>
    <name evidence="15" type="ORF">Fcan01_02989</name>
</gene>
<dbReference type="PANTHER" id="PTHR46600:SF1">
    <property type="entry name" value="THAP DOMAIN-CONTAINING PROTEIN 1"/>
    <property type="match status" value="1"/>
</dbReference>
<evidence type="ECO:0000256" key="11">
    <source>
        <dbReference type="ARBA" id="ARBA00023306"/>
    </source>
</evidence>
<dbReference type="InterPro" id="IPR006612">
    <property type="entry name" value="THAP_Znf"/>
</dbReference>
<dbReference type="Gene3D" id="6.20.210.20">
    <property type="entry name" value="THAP domain"/>
    <property type="match status" value="1"/>
</dbReference>
<dbReference type="GO" id="GO:0005654">
    <property type="term" value="C:nucleoplasm"/>
    <property type="evidence" value="ECO:0007669"/>
    <property type="project" value="UniProtKB-SubCell"/>
</dbReference>
<dbReference type="InterPro" id="IPR038441">
    <property type="entry name" value="THAP_Znf_sf"/>
</dbReference>
<keyword evidence="8 12" id="KW-0238">DNA-binding</keyword>
<dbReference type="GO" id="GO:0043565">
    <property type="term" value="F:sequence-specific DNA binding"/>
    <property type="evidence" value="ECO:0007669"/>
    <property type="project" value="InterPro"/>
</dbReference>
<feature type="compositionally biased region" description="Low complexity" evidence="13">
    <location>
        <begin position="174"/>
        <end position="183"/>
    </location>
</feature>
<dbReference type="InterPro" id="IPR026516">
    <property type="entry name" value="THAP1/10"/>
</dbReference>
<feature type="region of interest" description="Disordered" evidence="13">
    <location>
        <begin position="171"/>
        <end position="200"/>
    </location>
</feature>
<dbReference type="PROSITE" id="PS50950">
    <property type="entry name" value="ZF_THAP"/>
    <property type="match status" value="1"/>
</dbReference>
<keyword evidence="4 12" id="KW-0863">Zinc-finger</keyword>
<organism evidence="15 16">
    <name type="scientific">Folsomia candida</name>
    <name type="common">Springtail</name>
    <dbReference type="NCBI Taxonomy" id="158441"/>
    <lineage>
        <taxon>Eukaryota</taxon>
        <taxon>Metazoa</taxon>
        <taxon>Ecdysozoa</taxon>
        <taxon>Arthropoda</taxon>
        <taxon>Hexapoda</taxon>
        <taxon>Collembola</taxon>
        <taxon>Entomobryomorpha</taxon>
        <taxon>Isotomoidea</taxon>
        <taxon>Isotomidae</taxon>
        <taxon>Proisotominae</taxon>
        <taxon>Folsomia</taxon>
    </lineage>
</organism>
<evidence type="ECO:0000256" key="7">
    <source>
        <dbReference type="ARBA" id="ARBA00023054"/>
    </source>
</evidence>
<keyword evidence="6" id="KW-0805">Transcription regulation</keyword>